<protein>
    <submittedName>
        <fullName evidence="1">Uncharacterized protein</fullName>
    </submittedName>
</protein>
<organism evidence="1 2">
    <name type="scientific">Auriscalpium vulgare</name>
    <dbReference type="NCBI Taxonomy" id="40419"/>
    <lineage>
        <taxon>Eukaryota</taxon>
        <taxon>Fungi</taxon>
        <taxon>Dikarya</taxon>
        <taxon>Basidiomycota</taxon>
        <taxon>Agaricomycotina</taxon>
        <taxon>Agaricomycetes</taxon>
        <taxon>Russulales</taxon>
        <taxon>Auriscalpiaceae</taxon>
        <taxon>Auriscalpium</taxon>
    </lineage>
</organism>
<keyword evidence="2" id="KW-1185">Reference proteome</keyword>
<dbReference type="EMBL" id="MU275967">
    <property type="protein sequence ID" value="KAI0044908.1"/>
    <property type="molecule type" value="Genomic_DNA"/>
</dbReference>
<accession>A0ACB8RLA0</accession>
<reference evidence="1" key="2">
    <citation type="journal article" date="2022" name="New Phytol.">
        <title>Evolutionary transition to the ectomycorrhizal habit in the genomes of a hyperdiverse lineage of mushroom-forming fungi.</title>
        <authorList>
            <person name="Looney B."/>
            <person name="Miyauchi S."/>
            <person name="Morin E."/>
            <person name="Drula E."/>
            <person name="Courty P.E."/>
            <person name="Kohler A."/>
            <person name="Kuo A."/>
            <person name="LaButti K."/>
            <person name="Pangilinan J."/>
            <person name="Lipzen A."/>
            <person name="Riley R."/>
            <person name="Andreopoulos W."/>
            <person name="He G."/>
            <person name="Johnson J."/>
            <person name="Nolan M."/>
            <person name="Tritt A."/>
            <person name="Barry K.W."/>
            <person name="Grigoriev I.V."/>
            <person name="Nagy L.G."/>
            <person name="Hibbett D."/>
            <person name="Henrissat B."/>
            <person name="Matheny P.B."/>
            <person name="Labbe J."/>
            <person name="Martin F.M."/>
        </authorList>
    </citation>
    <scope>NUCLEOTIDE SEQUENCE</scope>
    <source>
        <strain evidence="1">FP105234-sp</strain>
    </source>
</reference>
<dbReference type="Proteomes" id="UP000814033">
    <property type="component" value="Unassembled WGS sequence"/>
</dbReference>
<name>A0ACB8RLA0_9AGAM</name>
<proteinExistence type="predicted"/>
<evidence type="ECO:0000313" key="2">
    <source>
        <dbReference type="Proteomes" id="UP000814033"/>
    </source>
</evidence>
<comment type="caution">
    <text evidence="1">The sequence shown here is derived from an EMBL/GenBank/DDBJ whole genome shotgun (WGS) entry which is preliminary data.</text>
</comment>
<sequence>MALFSSQSGIAGKPQLHTPLCKSKQNTNTALPYLPEQAILRIHKSCKVFYPQHTQRTVPLREIIELLEAWVDPLFPTPDVDGYLALAGRRMKCCCEDINCRAGTACQVFQIGNDSGIACQRGREWPLPRTRAFIPPARMRITGETVVKGEVDDSRMRMEKRHERVRSTRDVAEDQRG</sequence>
<evidence type="ECO:0000313" key="1">
    <source>
        <dbReference type="EMBL" id="KAI0044908.1"/>
    </source>
</evidence>
<gene>
    <name evidence="1" type="ORF">FA95DRAFT_204745</name>
</gene>
<reference evidence="1" key="1">
    <citation type="submission" date="2021-02" db="EMBL/GenBank/DDBJ databases">
        <authorList>
            <consortium name="DOE Joint Genome Institute"/>
            <person name="Ahrendt S."/>
            <person name="Looney B.P."/>
            <person name="Miyauchi S."/>
            <person name="Morin E."/>
            <person name="Drula E."/>
            <person name="Courty P.E."/>
            <person name="Chicoki N."/>
            <person name="Fauchery L."/>
            <person name="Kohler A."/>
            <person name="Kuo A."/>
            <person name="Labutti K."/>
            <person name="Pangilinan J."/>
            <person name="Lipzen A."/>
            <person name="Riley R."/>
            <person name="Andreopoulos W."/>
            <person name="He G."/>
            <person name="Johnson J."/>
            <person name="Barry K.W."/>
            <person name="Grigoriev I.V."/>
            <person name="Nagy L."/>
            <person name="Hibbett D."/>
            <person name="Henrissat B."/>
            <person name="Matheny P.B."/>
            <person name="Labbe J."/>
            <person name="Martin F."/>
        </authorList>
    </citation>
    <scope>NUCLEOTIDE SEQUENCE</scope>
    <source>
        <strain evidence="1">FP105234-sp</strain>
    </source>
</reference>